<keyword evidence="1" id="KW-1133">Transmembrane helix</keyword>
<dbReference type="Proteomes" id="UP001153709">
    <property type="component" value="Chromosome 3"/>
</dbReference>
<name>A0A9N9SW16_DIABA</name>
<evidence type="ECO:0000313" key="2">
    <source>
        <dbReference type="EMBL" id="CAG9831577.1"/>
    </source>
</evidence>
<protein>
    <submittedName>
        <fullName evidence="2">Uncharacterized protein</fullName>
    </submittedName>
</protein>
<proteinExistence type="predicted"/>
<evidence type="ECO:0000313" key="3">
    <source>
        <dbReference type="Proteomes" id="UP001153709"/>
    </source>
</evidence>
<keyword evidence="1" id="KW-0812">Transmembrane</keyword>
<sequence>MEYKKLNTYDLAYALYEGVVNYCVHSNWVVHNNLYLITVYYLYTCILLLHWH</sequence>
<reference evidence="2" key="1">
    <citation type="submission" date="2022-01" db="EMBL/GenBank/DDBJ databases">
        <authorList>
            <person name="King R."/>
        </authorList>
    </citation>
    <scope>NUCLEOTIDE SEQUENCE</scope>
</reference>
<dbReference type="EMBL" id="OU898278">
    <property type="protein sequence ID" value="CAG9831577.1"/>
    <property type="molecule type" value="Genomic_DNA"/>
</dbReference>
<evidence type="ECO:0000256" key="1">
    <source>
        <dbReference type="SAM" id="Phobius"/>
    </source>
</evidence>
<accession>A0A9N9SW16</accession>
<gene>
    <name evidence="2" type="ORF">DIABBA_LOCUS5157</name>
</gene>
<keyword evidence="1" id="KW-0472">Membrane</keyword>
<feature type="transmembrane region" description="Helical" evidence="1">
    <location>
        <begin position="34"/>
        <end position="51"/>
    </location>
</feature>
<dbReference type="AlphaFoldDB" id="A0A9N9SW16"/>
<keyword evidence="3" id="KW-1185">Reference proteome</keyword>
<organism evidence="2 3">
    <name type="scientific">Diabrotica balteata</name>
    <name type="common">Banded cucumber beetle</name>
    <dbReference type="NCBI Taxonomy" id="107213"/>
    <lineage>
        <taxon>Eukaryota</taxon>
        <taxon>Metazoa</taxon>
        <taxon>Ecdysozoa</taxon>
        <taxon>Arthropoda</taxon>
        <taxon>Hexapoda</taxon>
        <taxon>Insecta</taxon>
        <taxon>Pterygota</taxon>
        <taxon>Neoptera</taxon>
        <taxon>Endopterygota</taxon>
        <taxon>Coleoptera</taxon>
        <taxon>Polyphaga</taxon>
        <taxon>Cucujiformia</taxon>
        <taxon>Chrysomeloidea</taxon>
        <taxon>Chrysomelidae</taxon>
        <taxon>Galerucinae</taxon>
        <taxon>Diabroticina</taxon>
        <taxon>Diabroticites</taxon>
        <taxon>Diabrotica</taxon>
    </lineage>
</organism>